<keyword evidence="1" id="KW-0472">Membrane</keyword>
<protein>
    <submittedName>
        <fullName evidence="2">Uncharacterized protein</fullName>
    </submittedName>
</protein>
<gene>
    <name evidence="2" type="ORF">FRACYDRAFT_251907</name>
</gene>
<sequence length="162" mass="17983">MYNVPIRGYNLSLICLGWIPGPDFGVLGIWVLKPWSNSFFLMVWQPISEWYCWAWKHDILAEMQCFCSGAKNKYCTTDLTSTTAFTTSSRSARITTRRVLPVITDMPSYTSTSTSLNLKIKVDPNAKTDNSKGNAKGAAYVGSIAIAAALPIIFLIWSATNK</sequence>
<dbReference type="InParanoid" id="A0A1E7EMH0"/>
<reference evidence="2 3" key="1">
    <citation type="submission" date="2016-09" db="EMBL/GenBank/DDBJ databases">
        <title>Extensive genetic diversity and differential bi-allelic expression allows diatom success in the polar Southern Ocean.</title>
        <authorList>
            <consortium name="DOE Joint Genome Institute"/>
            <person name="Mock T."/>
            <person name="Otillar R.P."/>
            <person name="Strauss J."/>
            <person name="Dupont C."/>
            <person name="Frickenhaus S."/>
            <person name="Maumus F."/>
            <person name="Mcmullan M."/>
            <person name="Sanges R."/>
            <person name="Schmutz J."/>
            <person name="Toseland A."/>
            <person name="Valas R."/>
            <person name="Veluchamy A."/>
            <person name="Ward B.J."/>
            <person name="Allen A."/>
            <person name="Barry K."/>
            <person name="Falciatore A."/>
            <person name="Ferrante M."/>
            <person name="Fortunato A.E."/>
            <person name="Gloeckner G."/>
            <person name="Gruber A."/>
            <person name="Hipkin R."/>
            <person name="Janech M."/>
            <person name="Kroth P."/>
            <person name="Leese F."/>
            <person name="Lindquist E."/>
            <person name="Lyon B.R."/>
            <person name="Martin J."/>
            <person name="Mayer C."/>
            <person name="Parker M."/>
            <person name="Quesneville H."/>
            <person name="Raymond J."/>
            <person name="Uhlig C."/>
            <person name="Valentin K.U."/>
            <person name="Worden A.Z."/>
            <person name="Armbrust E.V."/>
            <person name="Bowler C."/>
            <person name="Green B."/>
            <person name="Moulton V."/>
            <person name="Van Oosterhout C."/>
            <person name="Grigoriev I."/>
        </authorList>
    </citation>
    <scope>NUCLEOTIDE SEQUENCE [LARGE SCALE GENOMIC DNA]</scope>
    <source>
        <strain evidence="2 3">CCMP1102</strain>
    </source>
</reference>
<evidence type="ECO:0000313" key="3">
    <source>
        <dbReference type="Proteomes" id="UP000095751"/>
    </source>
</evidence>
<keyword evidence="3" id="KW-1185">Reference proteome</keyword>
<feature type="transmembrane region" description="Helical" evidence="1">
    <location>
        <begin position="12"/>
        <end position="32"/>
    </location>
</feature>
<keyword evidence="1" id="KW-1133">Transmembrane helix</keyword>
<name>A0A1E7EMH0_9STRA</name>
<organism evidence="2 3">
    <name type="scientific">Fragilariopsis cylindrus CCMP1102</name>
    <dbReference type="NCBI Taxonomy" id="635003"/>
    <lineage>
        <taxon>Eukaryota</taxon>
        <taxon>Sar</taxon>
        <taxon>Stramenopiles</taxon>
        <taxon>Ochrophyta</taxon>
        <taxon>Bacillariophyta</taxon>
        <taxon>Bacillariophyceae</taxon>
        <taxon>Bacillariophycidae</taxon>
        <taxon>Bacillariales</taxon>
        <taxon>Bacillariaceae</taxon>
        <taxon>Fragilariopsis</taxon>
    </lineage>
</organism>
<feature type="transmembrane region" description="Helical" evidence="1">
    <location>
        <begin position="137"/>
        <end position="157"/>
    </location>
</feature>
<dbReference type="KEGG" id="fcy:FRACYDRAFT_251907"/>
<dbReference type="OrthoDB" id="10579005at2759"/>
<dbReference type="AlphaFoldDB" id="A0A1E7EMH0"/>
<accession>A0A1E7EMH0</accession>
<dbReference type="Proteomes" id="UP000095751">
    <property type="component" value="Unassembled WGS sequence"/>
</dbReference>
<evidence type="ECO:0000256" key="1">
    <source>
        <dbReference type="SAM" id="Phobius"/>
    </source>
</evidence>
<evidence type="ECO:0000313" key="2">
    <source>
        <dbReference type="EMBL" id="OEU07128.1"/>
    </source>
</evidence>
<dbReference type="EMBL" id="KV784390">
    <property type="protein sequence ID" value="OEU07128.1"/>
    <property type="molecule type" value="Genomic_DNA"/>
</dbReference>
<proteinExistence type="predicted"/>
<keyword evidence="1" id="KW-0812">Transmembrane</keyword>